<dbReference type="InterPro" id="IPR036703">
    <property type="entry name" value="MOB_kinase_act_sf"/>
</dbReference>
<dbReference type="Proteomes" id="UP000818624">
    <property type="component" value="Chromosome 2"/>
</dbReference>
<name>A0ABY8EQR3_MALFU</name>
<dbReference type="SUPFAM" id="SSF101152">
    <property type="entry name" value="Mob1/phocein"/>
    <property type="match status" value="1"/>
</dbReference>
<evidence type="ECO:0000313" key="2">
    <source>
        <dbReference type="Proteomes" id="UP000818624"/>
    </source>
</evidence>
<organism evidence="1 2">
    <name type="scientific">Malassezia furfur</name>
    <name type="common">Pityriasis versicolor infection agent</name>
    <name type="synonym">Pityrosporum furfur</name>
    <dbReference type="NCBI Taxonomy" id="55194"/>
    <lineage>
        <taxon>Eukaryota</taxon>
        <taxon>Fungi</taxon>
        <taxon>Dikarya</taxon>
        <taxon>Basidiomycota</taxon>
        <taxon>Ustilaginomycotina</taxon>
        <taxon>Malasseziomycetes</taxon>
        <taxon>Malasseziales</taxon>
        <taxon>Malasseziaceae</taxon>
        <taxon>Malassezia</taxon>
    </lineage>
</organism>
<proteinExistence type="predicted"/>
<dbReference type="SMART" id="SM01388">
    <property type="entry name" value="Mob1_phocein"/>
    <property type="match status" value="1"/>
</dbReference>
<dbReference type="Gene3D" id="1.20.140.30">
    <property type="entry name" value="MOB kinase activator"/>
    <property type="match status" value="1"/>
</dbReference>
<reference evidence="1 2" key="1">
    <citation type="journal article" date="2020" name="Elife">
        <title>Loss of centromere function drives karyotype evolution in closely related Malassezia species.</title>
        <authorList>
            <person name="Sankaranarayanan S.R."/>
            <person name="Ianiri G."/>
            <person name="Coelho M.A."/>
            <person name="Reza M.H."/>
            <person name="Thimmappa B.C."/>
            <person name="Ganguly P."/>
            <person name="Vadnala R.N."/>
            <person name="Sun S."/>
            <person name="Siddharthan R."/>
            <person name="Tellgren-Roth C."/>
            <person name="Dawson T.L."/>
            <person name="Heitman J."/>
            <person name="Sanyal K."/>
        </authorList>
    </citation>
    <scope>NUCLEOTIDE SEQUENCE [LARGE SCALE GENOMIC DNA]</scope>
    <source>
        <strain evidence="1">CBS14141</strain>
    </source>
</reference>
<dbReference type="Pfam" id="PF03637">
    <property type="entry name" value="Mob1_phocein"/>
    <property type="match status" value="1"/>
</dbReference>
<dbReference type="EMBL" id="CP046235">
    <property type="protein sequence ID" value="WFD47902.1"/>
    <property type="molecule type" value="Genomic_DNA"/>
</dbReference>
<keyword evidence="2" id="KW-1185">Reference proteome</keyword>
<gene>
    <name evidence="1" type="ORF">GLX27_002567</name>
</gene>
<accession>A0ABY8EQR3</accession>
<evidence type="ECO:0008006" key="3">
    <source>
        <dbReference type="Google" id="ProtNLM"/>
    </source>
</evidence>
<sequence length="213" mass="23733">MGKERTRRGQTREEVEQLRAAPLNLEEAQKLPLGAQQYLAALVRADPHNVSAIVPVPEYDGHPAFAERVWIHVQLMQLVRDLNVPWLLALQGTCTAQQPKCATMHVGSDAYLCPVHGDGRSCTALEYIHHALDAITKQLASPQAFPPDAPIPHRSVRLFGAACKQIARVFLHIYHHHPALFAQCEASSALYARFRLLAERYALFPTDTLPVEP</sequence>
<dbReference type="InterPro" id="IPR005301">
    <property type="entry name" value="MOB_kinase_act_fam"/>
</dbReference>
<evidence type="ECO:0000313" key="1">
    <source>
        <dbReference type="EMBL" id="WFD47902.1"/>
    </source>
</evidence>
<protein>
    <recommendedName>
        <fullName evidence="3">Mob1/phocein</fullName>
    </recommendedName>
</protein>
<dbReference type="PANTHER" id="PTHR22599">
    <property type="entry name" value="MPS ONE BINDER KINASE ACTIVATOR-LIKE MOB"/>
    <property type="match status" value="1"/>
</dbReference>